<protein>
    <recommendedName>
        <fullName evidence="8">Bcr/CflA family efflux transporter</fullName>
    </recommendedName>
</protein>
<feature type="transmembrane region" description="Helical" evidence="8">
    <location>
        <begin position="160"/>
        <end position="182"/>
    </location>
</feature>
<dbReference type="InterPro" id="IPR004812">
    <property type="entry name" value="Efflux_drug-R_Bcr/CmlA"/>
</dbReference>
<comment type="caution">
    <text evidence="10">The sequence shown here is derived from an EMBL/GenBank/DDBJ whole genome shotgun (WGS) entry which is preliminary data.</text>
</comment>
<feature type="transmembrane region" description="Helical" evidence="8">
    <location>
        <begin position="346"/>
        <end position="366"/>
    </location>
</feature>
<evidence type="ECO:0000256" key="1">
    <source>
        <dbReference type="ARBA" id="ARBA00004651"/>
    </source>
</evidence>
<reference evidence="10 11" key="1">
    <citation type="submission" date="2018-10" db="EMBL/GenBank/DDBJ databases">
        <title>An updated phylogeny of the Alphaproteobacteria reveals that the parasitic Rickettsiales and Holosporales have independent origins.</title>
        <authorList>
            <person name="Munoz-Gomez S.A."/>
            <person name="Hess S."/>
            <person name="Burger G."/>
            <person name="Lang B.F."/>
            <person name="Susko E."/>
            <person name="Slamovits C.H."/>
            <person name="Roger A.J."/>
        </authorList>
    </citation>
    <scope>NUCLEOTIDE SEQUENCE [LARGE SCALE GENOMIC DNA]</scope>
    <source>
        <strain evidence="10">HOLO01</strain>
    </source>
</reference>
<feature type="transmembrane region" description="Helical" evidence="8">
    <location>
        <begin position="46"/>
        <end position="63"/>
    </location>
</feature>
<feature type="domain" description="Major facilitator superfamily (MFS) profile" evidence="9">
    <location>
        <begin position="8"/>
        <end position="397"/>
    </location>
</feature>
<dbReference type="AlphaFoldDB" id="A0A4V2DZW5"/>
<evidence type="ECO:0000313" key="10">
    <source>
        <dbReference type="EMBL" id="RZI46477.1"/>
    </source>
</evidence>
<keyword evidence="8" id="KW-0997">Cell inner membrane</keyword>
<dbReference type="PRINTS" id="PR01036">
    <property type="entry name" value="TCRTETB"/>
</dbReference>
<proteinExistence type="inferred from homology"/>
<dbReference type="InterPro" id="IPR011701">
    <property type="entry name" value="MFS"/>
</dbReference>
<feature type="transmembrane region" description="Helical" evidence="8">
    <location>
        <begin position="275"/>
        <end position="300"/>
    </location>
</feature>
<keyword evidence="6 8" id="KW-1133">Transmembrane helix</keyword>
<dbReference type="CDD" id="cd17320">
    <property type="entry name" value="MFS_MdfA_MDR_like"/>
    <property type="match status" value="1"/>
</dbReference>
<name>A0A4V2DZW5_9PROT</name>
<evidence type="ECO:0000256" key="8">
    <source>
        <dbReference type="RuleBase" id="RU365088"/>
    </source>
</evidence>
<dbReference type="Proteomes" id="UP000293550">
    <property type="component" value="Unassembled WGS sequence"/>
</dbReference>
<dbReference type="SUPFAM" id="SSF103473">
    <property type="entry name" value="MFS general substrate transporter"/>
    <property type="match status" value="1"/>
</dbReference>
<accession>A0A4V2DZW5</accession>
<dbReference type="GO" id="GO:0005886">
    <property type="term" value="C:plasma membrane"/>
    <property type="evidence" value="ECO:0007669"/>
    <property type="project" value="UniProtKB-SubCell"/>
</dbReference>
<feature type="transmembrane region" description="Helical" evidence="8">
    <location>
        <begin position="75"/>
        <end position="97"/>
    </location>
</feature>
<feature type="transmembrane region" description="Helical" evidence="8">
    <location>
        <begin position="306"/>
        <end position="334"/>
    </location>
</feature>
<dbReference type="GO" id="GO:0042910">
    <property type="term" value="F:xenobiotic transmembrane transporter activity"/>
    <property type="evidence" value="ECO:0007669"/>
    <property type="project" value="InterPro"/>
</dbReference>
<keyword evidence="5 8" id="KW-0812">Transmembrane</keyword>
<dbReference type="NCBIfam" id="TIGR00710">
    <property type="entry name" value="efflux_Bcr_CflA"/>
    <property type="match status" value="1"/>
</dbReference>
<dbReference type="InterPro" id="IPR050189">
    <property type="entry name" value="MFS_Efflux_Transporters"/>
</dbReference>
<organism evidence="10 11">
    <name type="scientific">Candidatus Finniella inopinata</name>
    <dbReference type="NCBI Taxonomy" id="1696036"/>
    <lineage>
        <taxon>Bacteria</taxon>
        <taxon>Pseudomonadati</taxon>
        <taxon>Pseudomonadota</taxon>
        <taxon>Alphaproteobacteria</taxon>
        <taxon>Holosporales</taxon>
        <taxon>Candidatus Paracaedibacteraceae</taxon>
        <taxon>Candidatus Finniella</taxon>
    </lineage>
</organism>
<dbReference type="PANTHER" id="PTHR43124:SF3">
    <property type="entry name" value="CHLORAMPHENICOL EFFLUX PUMP RV0191"/>
    <property type="match status" value="1"/>
</dbReference>
<comment type="subcellular location">
    <subcellularLocation>
        <location evidence="8">Cell inner membrane</location>
        <topology evidence="8">Multi-pass membrane protein</topology>
    </subcellularLocation>
    <subcellularLocation>
        <location evidence="1">Cell membrane</location>
        <topology evidence="1">Multi-pass membrane protein</topology>
    </subcellularLocation>
</comment>
<evidence type="ECO:0000256" key="3">
    <source>
        <dbReference type="ARBA" id="ARBA00022448"/>
    </source>
</evidence>
<dbReference type="EMBL" id="SCFB01000004">
    <property type="protein sequence ID" value="RZI46477.1"/>
    <property type="molecule type" value="Genomic_DNA"/>
</dbReference>
<comment type="similarity">
    <text evidence="2 8">Belongs to the major facilitator superfamily. Bcr/CmlA family.</text>
</comment>
<dbReference type="PANTHER" id="PTHR43124">
    <property type="entry name" value="PURINE EFFLUX PUMP PBUE"/>
    <property type="match status" value="1"/>
</dbReference>
<gene>
    <name evidence="10" type="ORF">EQU50_02515</name>
</gene>
<keyword evidence="3 8" id="KW-0813">Transport</keyword>
<evidence type="ECO:0000256" key="7">
    <source>
        <dbReference type="ARBA" id="ARBA00023136"/>
    </source>
</evidence>
<dbReference type="Gene3D" id="1.20.1720.10">
    <property type="entry name" value="Multidrug resistance protein D"/>
    <property type="match status" value="1"/>
</dbReference>
<evidence type="ECO:0000313" key="11">
    <source>
        <dbReference type="Proteomes" id="UP000293550"/>
    </source>
</evidence>
<dbReference type="GO" id="GO:1990961">
    <property type="term" value="P:xenobiotic detoxification by transmembrane export across the plasma membrane"/>
    <property type="evidence" value="ECO:0007669"/>
    <property type="project" value="InterPro"/>
</dbReference>
<feature type="transmembrane region" description="Helical" evidence="8">
    <location>
        <begin position="209"/>
        <end position="228"/>
    </location>
</feature>
<dbReference type="Pfam" id="PF07690">
    <property type="entry name" value="MFS_1"/>
    <property type="match status" value="1"/>
</dbReference>
<evidence type="ECO:0000256" key="6">
    <source>
        <dbReference type="ARBA" id="ARBA00022989"/>
    </source>
</evidence>
<evidence type="ECO:0000256" key="4">
    <source>
        <dbReference type="ARBA" id="ARBA00022475"/>
    </source>
</evidence>
<evidence type="ECO:0000259" key="9">
    <source>
        <dbReference type="PROSITE" id="PS50850"/>
    </source>
</evidence>
<keyword evidence="4" id="KW-1003">Cell membrane</keyword>
<keyword evidence="11" id="KW-1185">Reference proteome</keyword>
<feature type="transmembrane region" description="Helical" evidence="8">
    <location>
        <begin position="103"/>
        <end position="120"/>
    </location>
</feature>
<feature type="transmembrane region" description="Helical" evidence="8">
    <location>
        <begin position="372"/>
        <end position="393"/>
    </location>
</feature>
<dbReference type="PROSITE" id="PS50850">
    <property type="entry name" value="MFS"/>
    <property type="match status" value="1"/>
</dbReference>
<dbReference type="RefSeq" id="WP_130153580.1">
    <property type="nucleotide sequence ID" value="NZ_SCFB01000004.1"/>
</dbReference>
<sequence>MKINSLPALWLLVLIVGLPQLTETVYTPSLPTIAHALHVAEFGVEYTLTIYLFAFALGTLFWGKVSDVYGRKPCLLIGLVIYGIGCVGCYCSDSIAVLMASRFVQAFGGSVGSVLGQAICRDAFQGAALGKAYSTIGSGLALFPAIGPVIGGIIDQMFGWSTIFLALIGAGSFVAICSFISLPETHFPKGKPLHSFFQVGSKLLRDTKVLGFGLIVAGCNGITFSYYAEGPFFLIEILGLTPAIYGTTYLAISGAMVIGGLISRHLHQQHSNTKILSYGLKAIFLGSALLAAFILLLQVLPMPNNLVIITTIGCMMIVAAGVCISSSNALAMALKDYSHAIGTASSVFGFFYYLLISLFTLGMGWLHNSTLLPMPLYFLGIALFMMVSFKALVEEKV</sequence>
<dbReference type="InterPro" id="IPR036259">
    <property type="entry name" value="MFS_trans_sf"/>
</dbReference>
<evidence type="ECO:0000256" key="2">
    <source>
        <dbReference type="ARBA" id="ARBA00006236"/>
    </source>
</evidence>
<feature type="transmembrane region" description="Helical" evidence="8">
    <location>
        <begin position="243"/>
        <end position="263"/>
    </location>
</feature>
<dbReference type="OrthoDB" id="9800416at2"/>
<evidence type="ECO:0000256" key="5">
    <source>
        <dbReference type="ARBA" id="ARBA00022692"/>
    </source>
</evidence>
<feature type="transmembrane region" description="Helical" evidence="8">
    <location>
        <begin position="132"/>
        <end position="154"/>
    </location>
</feature>
<dbReference type="InterPro" id="IPR020846">
    <property type="entry name" value="MFS_dom"/>
</dbReference>
<comment type="caution">
    <text evidence="8">Lacks conserved residue(s) required for the propagation of feature annotation.</text>
</comment>
<keyword evidence="7 8" id="KW-0472">Membrane</keyword>